<protein>
    <submittedName>
        <fullName evidence="2">Aminopeptidase P family protein</fullName>
    </submittedName>
</protein>
<evidence type="ECO:0000259" key="1">
    <source>
        <dbReference type="Pfam" id="PF00557"/>
    </source>
</evidence>
<feature type="domain" description="Peptidase M24" evidence="1">
    <location>
        <begin position="160"/>
        <end position="372"/>
    </location>
</feature>
<dbReference type="InterPro" id="IPR050659">
    <property type="entry name" value="Peptidase_M24B"/>
</dbReference>
<accession>A0A855X4P0</accession>
<dbReference type="Proteomes" id="UP000250918">
    <property type="component" value="Unassembled WGS sequence"/>
</dbReference>
<dbReference type="Gene3D" id="3.90.230.10">
    <property type="entry name" value="Creatinase/methionine aminopeptidase superfamily"/>
    <property type="match status" value="1"/>
</dbReference>
<organism evidence="2 3">
    <name type="scientific">candidate division GN15 bacterium</name>
    <dbReference type="NCBI Taxonomy" id="2072418"/>
    <lineage>
        <taxon>Bacteria</taxon>
        <taxon>candidate division GN15</taxon>
    </lineage>
</organism>
<dbReference type="GO" id="GO:0004177">
    <property type="term" value="F:aminopeptidase activity"/>
    <property type="evidence" value="ECO:0007669"/>
    <property type="project" value="UniProtKB-KW"/>
</dbReference>
<evidence type="ECO:0000313" key="3">
    <source>
        <dbReference type="Proteomes" id="UP000250918"/>
    </source>
</evidence>
<dbReference type="InterPro" id="IPR000994">
    <property type="entry name" value="Pept_M24"/>
</dbReference>
<dbReference type="Pfam" id="PF00557">
    <property type="entry name" value="Peptidase_M24"/>
    <property type="match status" value="1"/>
</dbReference>
<dbReference type="PANTHER" id="PTHR46112">
    <property type="entry name" value="AMINOPEPTIDASE"/>
    <property type="match status" value="1"/>
</dbReference>
<comment type="caution">
    <text evidence="2">The sequence shown here is derived from an EMBL/GenBank/DDBJ whole genome shotgun (WGS) entry which is preliminary data.</text>
</comment>
<dbReference type="PANTHER" id="PTHR46112:SF8">
    <property type="entry name" value="CYTOPLASMIC PEPTIDASE PEPQ-RELATED"/>
    <property type="match status" value="1"/>
</dbReference>
<proteinExistence type="predicted"/>
<gene>
    <name evidence="2" type="ORF">C3F09_04650</name>
</gene>
<dbReference type="EMBL" id="PQAP01000046">
    <property type="protein sequence ID" value="PWB73859.1"/>
    <property type="molecule type" value="Genomic_DNA"/>
</dbReference>
<name>A0A855X4P0_9BACT</name>
<sequence>MDIVKAKIEQATRLLDEMNIDAWALFERETAMQKDPTHDMVVGLEAVWNSLFLFTRRGDAIALVGNFDADLYRRSGRFTQVHSYVKGAGEDIKRLLREVDPATLALNYSVDDCASDGLTHGMFLMLQSFLAETPYAGRIVSSQPFIGKLRSRKLPEEIARLERAAHLANQVWSNVSDRVRVSMTEREIAALIDSEVQQTGGEPSFETIVNAGAKTNPGHGHPTDTKLEPGDLLHVDFGVRIDDYCSDIQRLAYFRRPGEAQPPDALNKAFETVKSIIIETGKSARPGVKGFEVDALARRMLAANGYSEYEHALGHQLGRDVHDGGGLLGPQWERYGNTPFIPIELGNVFTLELEILLPGIGTVGLEEDVVVEGDKTRFLCEPQVELAIR</sequence>
<dbReference type="SUPFAM" id="SSF55920">
    <property type="entry name" value="Creatinase/aminopeptidase"/>
    <property type="match status" value="1"/>
</dbReference>
<keyword evidence="2" id="KW-0645">Protease</keyword>
<keyword evidence="2" id="KW-0378">Hydrolase</keyword>
<evidence type="ECO:0000313" key="2">
    <source>
        <dbReference type="EMBL" id="PWB73859.1"/>
    </source>
</evidence>
<dbReference type="AlphaFoldDB" id="A0A855X4P0"/>
<keyword evidence="2" id="KW-0031">Aminopeptidase</keyword>
<dbReference type="InterPro" id="IPR036005">
    <property type="entry name" value="Creatinase/aminopeptidase-like"/>
</dbReference>
<reference evidence="2 3" key="1">
    <citation type="journal article" date="2018" name="ISME J.">
        <title>A methanotrophic archaeon couples anaerobic oxidation of methane to Fe(III) reduction.</title>
        <authorList>
            <person name="Cai C."/>
            <person name="Leu A.O."/>
            <person name="Xie G.J."/>
            <person name="Guo J."/>
            <person name="Feng Y."/>
            <person name="Zhao J.X."/>
            <person name="Tyson G.W."/>
            <person name="Yuan Z."/>
            <person name="Hu S."/>
        </authorList>
    </citation>
    <scope>NUCLEOTIDE SEQUENCE [LARGE SCALE GENOMIC DNA]</scope>
    <source>
        <strain evidence="2">FeB_12</strain>
    </source>
</reference>